<keyword evidence="5" id="KW-1185">Reference proteome</keyword>
<dbReference type="EMBL" id="RJVO01000004">
    <property type="protein sequence ID" value="ROH89404.1"/>
    <property type="molecule type" value="Genomic_DNA"/>
</dbReference>
<dbReference type="PANTHER" id="PTHR19848">
    <property type="entry name" value="WD40 REPEAT PROTEIN"/>
    <property type="match status" value="1"/>
</dbReference>
<dbReference type="AlphaFoldDB" id="A0A3N0V9X0"/>
<protein>
    <submittedName>
        <fullName evidence="4">WD40 repeat domain-containing protein</fullName>
    </submittedName>
</protein>
<reference evidence="4 5" key="1">
    <citation type="submission" date="2018-10" db="EMBL/GenBank/DDBJ databases">
        <authorList>
            <person name="Chen W.-M."/>
        </authorList>
    </citation>
    <scope>NUCLEOTIDE SEQUENCE [LARGE SCALE GENOMIC DNA]</scope>
    <source>
        <strain evidence="4 5">THS-13</strain>
    </source>
</reference>
<name>A0A3N0V9X0_9GAMM</name>
<comment type="caution">
    <text evidence="4">The sequence shown here is derived from an EMBL/GenBank/DDBJ whole genome shotgun (WGS) entry which is preliminary data.</text>
</comment>
<dbReference type="InterPro" id="IPR001680">
    <property type="entry name" value="WD40_rpt"/>
</dbReference>
<dbReference type="SMART" id="SM00320">
    <property type="entry name" value="WD40"/>
    <property type="match status" value="8"/>
</dbReference>
<dbReference type="RefSeq" id="WP_123211701.1">
    <property type="nucleotide sequence ID" value="NZ_RJVO01000004.1"/>
</dbReference>
<evidence type="ECO:0000256" key="1">
    <source>
        <dbReference type="ARBA" id="ARBA00022574"/>
    </source>
</evidence>
<dbReference type="Gene3D" id="2.130.10.10">
    <property type="entry name" value="YVTN repeat-like/Quinoprotein amine dehydrogenase"/>
    <property type="match status" value="3"/>
</dbReference>
<keyword evidence="2" id="KW-0677">Repeat</keyword>
<dbReference type="InterPro" id="IPR011047">
    <property type="entry name" value="Quinoprotein_ADH-like_sf"/>
</dbReference>
<keyword evidence="1 3" id="KW-0853">WD repeat</keyword>
<accession>A0A3N0V9X0</accession>
<proteinExistence type="predicted"/>
<dbReference type="InterPro" id="IPR019775">
    <property type="entry name" value="WD40_repeat_CS"/>
</dbReference>
<feature type="repeat" description="WD" evidence="3">
    <location>
        <begin position="52"/>
        <end position="91"/>
    </location>
</feature>
<dbReference type="PANTHER" id="PTHR19848:SF8">
    <property type="entry name" value="F-BOX AND WD REPEAT DOMAIN CONTAINING 7"/>
    <property type="match status" value="1"/>
</dbReference>
<evidence type="ECO:0000313" key="5">
    <source>
        <dbReference type="Proteomes" id="UP000282106"/>
    </source>
</evidence>
<gene>
    <name evidence="4" type="ORF">ED208_09675</name>
</gene>
<dbReference type="PROSITE" id="PS00678">
    <property type="entry name" value="WD_REPEATS_1"/>
    <property type="match status" value="1"/>
</dbReference>
<organism evidence="4 5">
    <name type="scientific">Stagnimonas aquatica</name>
    <dbReference type="NCBI Taxonomy" id="2689987"/>
    <lineage>
        <taxon>Bacteria</taxon>
        <taxon>Pseudomonadati</taxon>
        <taxon>Pseudomonadota</taxon>
        <taxon>Gammaproteobacteria</taxon>
        <taxon>Nevskiales</taxon>
        <taxon>Nevskiaceae</taxon>
        <taxon>Stagnimonas</taxon>
    </lineage>
</organism>
<evidence type="ECO:0000256" key="3">
    <source>
        <dbReference type="PROSITE-ProRule" id="PRU00221"/>
    </source>
</evidence>
<dbReference type="PROSITE" id="PS50294">
    <property type="entry name" value="WD_REPEATS_REGION"/>
    <property type="match status" value="1"/>
</dbReference>
<evidence type="ECO:0000256" key="2">
    <source>
        <dbReference type="ARBA" id="ARBA00022737"/>
    </source>
</evidence>
<dbReference type="Proteomes" id="UP000282106">
    <property type="component" value="Unassembled WGS sequence"/>
</dbReference>
<dbReference type="Pfam" id="PF00400">
    <property type="entry name" value="WD40"/>
    <property type="match status" value="3"/>
</dbReference>
<dbReference type="PROSITE" id="PS50082">
    <property type="entry name" value="WD_REPEATS_2"/>
    <property type="match status" value="1"/>
</dbReference>
<dbReference type="SUPFAM" id="SSF50998">
    <property type="entry name" value="Quinoprotein alcohol dehydrogenase-like"/>
    <property type="match status" value="1"/>
</dbReference>
<dbReference type="InParanoid" id="A0A3N0V9X0"/>
<dbReference type="InterPro" id="IPR015943">
    <property type="entry name" value="WD40/YVTN_repeat-like_dom_sf"/>
</dbReference>
<evidence type="ECO:0000313" key="4">
    <source>
        <dbReference type="EMBL" id="ROH89404.1"/>
    </source>
</evidence>
<sequence>MSSALTPAWQATLDDYPTALAASRDGSLIAAGTASGQVFVFDASAGDRLHTLDAHANGVLGLAWGRKWLASAGQDGHARLWDARQGQALAALPGKSAWVQHLAWTPDGKRLASAGGKTARLWDESGTQLQEFTAPAGINGLGWNGVGGLLAAAAGSEVLVWRAVDGGLDRTLKWASTLLNLSWSPDGKVIACGCLDKSVHFWRAGPWVDSRMGGYARKPQALAWSGDGKLLATTGEDAIIVWSFTGKGPEGSRPLQLLHHLRPPEVLAAHAKQPLLLSGGPDRAVLLWSLKSEERPLGLDRLEDSVASLAFNPVAKLAYAAGADGQLRAYWIDLP</sequence>